<keyword evidence="1" id="KW-0067">ATP-binding</keyword>
<accession>A0ABW4Z703</accession>
<feature type="domain" description="ATP-grasp" evidence="2">
    <location>
        <begin position="50"/>
        <end position="311"/>
    </location>
</feature>
<dbReference type="NCBIfam" id="TIGR02291">
    <property type="entry name" value="rimK_rel_E_lig"/>
    <property type="match status" value="1"/>
</dbReference>
<keyword evidence="1" id="KW-0547">Nucleotide-binding</keyword>
<evidence type="ECO:0000259" key="2">
    <source>
        <dbReference type="PROSITE" id="PS50975"/>
    </source>
</evidence>
<keyword evidence="4" id="KW-1185">Reference proteome</keyword>
<proteinExistence type="predicted"/>
<dbReference type="InterPro" id="IPR011758">
    <property type="entry name" value="RimK-rel_E_lig"/>
</dbReference>
<sequence length="322" mass="36084">MKSFLGVQWCSPSQLRKAGIVGMNQRNARYIARYNRRELYPRVDDKLETKLLAKEFGLNVPELYGVIERQSQVRELPAILEGHDQFVIKPAQGSAGKGIMVILDREGETFYKPSGEVQQHADMRRHVNNTLSGLYSLGGRNDKAMVEYAIKFSDAFEGFSYQGVPDIRVVTFLGYPVMAMMRLSTEASDGKANLHQGAVGVGIDLVTGRARSAVQFGRPVQRHPDTGRDLHELVVPEWQSLVHLAAQTYEMTELGYLGADIVLDKELGPMILELNARPGLAIQVANNIGLLPRLQRVEGLSRRDRVLARSEERVAFSQKYFK</sequence>
<dbReference type="Gene3D" id="3.30.470.20">
    <property type="entry name" value="ATP-grasp fold, B domain"/>
    <property type="match status" value="1"/>
</dbReference>
<dbReference type="SUPFAM" id="SSF56059">
    <property type="entry name" value="Glutathione synthetase ATP-binding domain-like"/>
    <property type="match status" value="1"/>
</dbReference>
<organism evidence="3 4">
    <name type="scientific">Rubritalea tangerina</name>
    <dbReference type="NCBI Taxonomy" id="430798"/>
    <lineage>
        <taxon>Bacteria</taxon>
        <taxon>Pseudomonadati</taxon>
        <taxon>Verrucomicrobiota</taxon>
        <taxon>Verrucomicrobiia</taxon>
        <taxon>Verrucomicrobiales</taxon>
        <taxon>Rubritaleaceae</taxon>
        <taxon>Rubritalea</taxon>
    </lineage>
</organism>
<dbReference type="EMBL" id="JBHUJB010000011">
    <property type="protein sequence ID" value="MFD2157755.1"/>
    <property type="molecule type" value="Genomic_DNA"/>
</dbReference>
<dbReference type="Pfam" id="PF14397">
    <property type="entry name" value="ATPgrasp_ST"/>
    <property type="match status" value="1"/>
</dbReference>
<comment type="caution">
    <text evidence="3">The sequence shown here is derived from an EMBL/GenBank/DDBJ whole genome shotgun (WGS) entry which is preliminary data.</text>
</comment>
<evidence type="ECO:0000256" key="1">
    <source>
        <dbReference type="PROSITE-ProRule" id="PRU00409"/>
    </source>
</evidence>
<dbReference type="PANTHER" id="PTHR21621:SF0">
    <property type="entry name" value="BETA-CITRYLGLUTAMATE SYNTHASE B-RELATED"/>
    <property type="match status" value="1"/>
</dbReference>
<gene>
    <name evidence="3" type="ORF">ACFSW8_02460</name>
</gene>
<reference evidence="4" key="1">
    <citation type="journal article" date="2019" name="Int. J. Syst. Evol. Microbiol.">
        <title>The Global Catalogue of Microorganisms (GCM) 10K type strain sequencing project: providing services to taxonomists for standard genome sequencing and annotation.</title>
        <authorList>
            <consortium name="The Broad Institute Genomics Platform"/>
            <consortium name="The Broad Institute Genome Sequencing Center for Infectious Disease"/>
            <person name="Wu L."/>
            <person name="Ma J."/>
        </authorList>
    </citation>
    <scope>NUCLEOTIDE SEQUENCE [LARGE SCALE GENOMIC DNA]</scope>
    <source>
        <strain evidence="4">CCUG 57942</strain>
    </source>
</reference>
<dbReference type="InterPro" id="IPR039523">
    <property type="entry name" value="RimK-rel_E_lig_ATP-grasp"/>
</dbReference>
<evidence type="ECO:0000313" key="4">
    <source>
        <dbReference type="Proteomes" id="UP001597389"/>
    </source>
</evidence>
<dbReference type="PROSITE" id="PS50975">
    <property type="entry name" value="ATP_GRASP"/>
    <property type="match status" value="1"/>
</dbReference>
<dbReference type="Proteomes" id="UP001597389">
    <property type="component" value="Unassembled WGS sequence"/>
</dbReference>
<dbReference type="PANTHER" id="PTHR21621">
    <property type="entry name" value="RIBOSOMAL PROTEIN S6 MODIFICATION PROTEIN"/>
    <property type="match status" value="1"/>
</dbReference>
<evidence type="ECO:0000313" key="3">
    <source>
        <dbReference type="EMBL" id="MFD2157755.1"/>
    </source>
</evidence>
<dbReference type="RefSeq" id="WP_377089166.1">
    <property type="nucleotide sequence ID" value="NZ_JBHSJL010000014.1"/>
</dbReference>
<name>A0ABW4Z703_9BACT</name>
<dbReference type="InterPro" id="IPR011761">
    <property type="entry name" value="ATP-grasp"/>
</dbReference>
<protein>
    <submittedName>
        <fullName evidence="3">Alpha-L-glutamate ligase-like protein</fullName>
    </submittedName>
</protein>